<sequence length="479" mass="55110">MFPKRRSRKNKRNATRIASIERPSAKLCPVKVFDYTKQFFCPKTHPDHFFNDAVAFLFTRTIKTTLRGDDIGLVTDRTDQIQGRVVTALSRGVRGRHSTSDIPYIPAPFGPGIYYDPGAPGSSTQPPHLLVRTRPPLPSHCPHTPIPYDPYGSSQLPSQPLPTSYDPHAHAPSVPPHMPAQEPPLYRSKHQQRLNEPDIVRSLYIDGEDDQVEPKDDDDDGDSDDNEDEPVLGPYIIVRLRSLGLDKKDLRSRLFLRRLRSRHDQLIEVHRIQCLSLRTADILLVLYGMDKSELVGIIQRDLGITYFGCGINAQELAQVVEDPDTVRPGANSCKPYIQRYAILGYKSEHKLVHICLQLDMMTDDEVRWTLYKPFEIQDLWVTTWYGILAYFDSHPIRPLEARRPANNRMYVLKNAFIETLWLEAPSHLLTKTWTNVPIVPPSRCTYDYIPWFIPRTHPKIQNPERLPCRTIFDYSPHIR</sequence>
<name>A0ACC0BNF2_CATRO</name>
<organism evidence="1 2">
    <name type="scientific">Catharanthus roseus</name>
    <name type="common">Madagascar periwinkle</name>
    <name type="synonym">Vinca rosea</name>
    <dbReference type="NCBI Taxonomy" id="4058"/>
    <lineage>
        <taxon>Eukaryota</taxon>
        <taxon>Viridiplantae</taxon>
        <taxon>Streptophyta</taxon>
        <taxon>Embryophyta</taxon>
        <taxon>Tracheophyta</taxon>
        <taxon>Spermatophyta</taxon>
        <taxon>Magnoliopsida</taxon>
        <taxon>eudicotyledons</taxon>
        <taxon>Gunneridae</taxon>
        <taxon>Pentapetalae</taxon>
        <taxon>asterids</taxon>
        <taxon>lamiids</taxon>
        <taxon>Gentianales</taxon>
        <taxon>Apocynaceae</taxon>
        <taxon>Rauvolfioideae</taxon>
        <taxon>Vinceae</taxon>
        <taxon>Catharanthinae</taxon>
        <taxon>Catharanthus</taxon>
    </lineage>
</organism>
<protein>
    <submittedName>
        <fullName evidence="1">Uncharacterized protein</fullName>
    </submittedName>
</protein>
<dbReference type="Proteomes" id="UP001060085">
    <property type="component" value="Linkage Group LG03"/>
</dbReference>
<accession>A0ACC0BNF2</accession>
<gene>
    <name evidence="1" type="ORF">M9H77_14549</name>
</gene>
<comment type="caution">
    <text evidence="1">The sequence shown here is derived from an EMBL/GenBank/DDBJ whole genome shotgun (WGS) entry which is preliminary data.</text>
</comment>
<proteinExistence type="predicted"/>
<reference evidence="2" key="1">
    <citation type="journal article" date="2023" name="Nat. Plants">
        <title>Single-cell RNA sequencing provides a high-resolution roadmap for understanding the multicellular compartmentation of specialized metabolism.</title>
        <authorList>
            <person name="Sun S."/>
            <person name="Shen X."/>
            <person name="Li Y."/>
            <person name="Li Y."/>
            <person name="Wang S."/>
            <person name="Li R."/>
            <person name="Zhang H."/>
            <person name="Shen G."/>
            <person name="Guo B."/>
            <person name="Wei J."/>
            <person name="Xu J."/>
            <person name="St-Pierre B."/>
            <person name="Chen S."/>
            <person name="Sun C."/>
        </authorList>
    </citation>
    <scope>NUCLEOTIDE SEQUENCE [LARGE SCALE GENOMIC DNA]</scope>
</reference>
<evidence type="ECO:0000313" key="2">
    <source>
        <dbReference type="Proteomes" id="UP001060085"/>
    </source>
</evidence>
<evidence type="ECO:0000313" key="1">
    <source>
        <dbReference type="EMBL" id="KAI5674185.1"/>
    </source>
</evidence>
<keyword evidence="2" id="KW-1185">Reference proteome</keyword>
<dbReference type="EMBL" id="CM044703">
    <property type="protein sequence ID" value="KAI5674185.1"/>
    <property type="molecule type" value="Genomic_DNA"/>
</dbReference>